<evidence type="ECO:0000256" key="1">
    <source>
        <dbReference type="ARBA" id="ARBA00022741"/>
    </source>
</evidence>
<dbReference type="SMART" id="SM00175">
    <property type="entry name" value="RAB"/>
    <property type="match status" value="1"/>
</dbReference>
<keyword evidence="1" id="KW-0547">Nucleotide-binding</keyword>
<keyword evidence="4" id="KW-1185">Reference proteome</keyword>
<protein>
    <submittedName>
        <fullName evidence="3">P-loop containing nucleoside triphosphate hydrolase protein</fullName>
    </submittedName>
</protein>
<dbReference type="InterPro" id="IPR050227">
    <property type="entry name" value="Rab"/>
</dbReference>
<dbReference type="SUPFAM" id="SSF52540">
    <property type="entry name" value="P-loop containing nucleoside triphosphate hydrolases"/>
    <property type="match status" value="1"/>
</dbReference>
<dbReference type="InterPro" id="IPR027417">
    <property type="entry name" value="P-loop_NTPase"/>
</dbReference>
<dbReference type="OrthoDB" id="26525at2759"/>
<evidence type="ECO:0000313" key="4">
    <source>
        <dbReference type="Proteomes" id="UP000269721"/>
    </source>
</evidence>
<reference evidence="4" key="1">
    <citation type="journal article" date="2018" name="Nat. Microbiol.">
        <title>Leveraging single-cell genomics to expand the fungal tree of life.</title>
        <authorList>
            <person name="Ahrendt S.R."/>
            <person name="Quandt C.A."/>
            <person name="Ciobanu D."/>
            <person name="Clum A."/>
            <person name="Salamov A."/>
            <person name="Andreopoulos B."/>
            <person name="Cheng J.F."/>
            <person name="Woyke T."/>
            <person name="Pelin A."/>
            <person name="Henrissat B."/>
            <person name="Reynolds N.K."/>
            <person name="Benny G.L."/>
            <person name="Smith M.E."/>
            <person name="James T.Y."/>
            <person name="Grigoriev I.V."/>
        </authorList>
    </citation>
    <scope>NUCLEOTIDE SEQUENCE [LARGE SCALE GENOMIC DNA]</scope>
</reference>
<dbReference type="PROSITE" id="PS51419">
    <property type="entry name" value="RAB"/>
    <property type="match status" value="1"/>
</dbReference>
<dbReference type="AlphaFoldDB" id="A0A4P9WDZ2"/>
<dbReference type="Proteomes" id="UP000269721">
    <property type="component" value="Unassembled WGS sequence"/>
</dbReference>
<dbReference type="InterPro" id="IPR001806">
    <property type="entry name" value="Small_GTPase"/>
</dbReference>
<proteinExistence type="predicted"/>
<evidence type="ECO:0000256" key="2">
    <source>
        <dbReference type="ARBA" id="ARBA00023134"/>
    </source>
</evidence>
<gene>
    <name evidence="3" type="ORF">BDK51DRAFT_35662</name>
</gene>
<dbReference type="PANTHER" id="PTHR47977">
    <property type="entry name" value="RAS-RELATED PROTEIN RAB"/>
    <property type="match status" value="1"/>
</dbReference>
<keyword evidence="3" id="KW-0378">Hydrolase</keyword>
<dbReference type="SMART" id="SM00173">
    <property type="entry name" value="RAS"/>
    <property type="match status" value="1"/>
</dbReference>
<dbReference type="PRINTS" id="PR00449">
    <property type="entry name" value="RASTRNSFRMNG"/>
</dbReference>
<organism evidence="3 4">
    <name type="scientific">Blyttiomyces helicus</name>
    <dbReference type="NCBI Taxonomy" id="388810"/>
    <lineage>
        <taxon>Eukaryota</taxon>
        <taxon>Fungi</taxon>
        <taxon>Fungi incertae sedis</taxon>
        <taxon>Chytridiomycota</taxon>
        <taxon>Chytridiomycota incertae sedis</taxon>
        <taxon>Chytridiomycetes</taxon>
        <taxon>Chytridiomycetes incertae sedis</taxon>
        <taxon>Blyttiomyces</taxon>
    </lineage>
</organism>
<dbReference type="Gene3D" id="3.40.50.300">
    <property type="entry name" value="P-loop containing nucleotide triphosphate hydrolases"/>
    <property type="match status" value="1"/>
</dbReference>
<dbReference type="GO" id="GO:0003924">
    <property type="term" value="F:GTPase activity"/>
    <property type="evidence" value="ECO:0007669"/>
    <property type="project" value="InterPro"/>
</dbReference>
<dbReference type="EMBL" id="KZ995310">
    <property type="protein sequence ID" value="RKO90929.1"/>
    <property type="molecule type" value="Genomic_DNA"/>
</dbReference>
<accession>A0A4P9WDZ2</accession>
<sequence length="161" mass="17692">MPNYDTATLAGPKNVVVIGSAGCGKSALVQRAVANTFGQEYLQTFGAEFCVKTATDSKKGSLNIWCCGGHERYRALLEQFFVNAHVCTPSFLELPFWYNEYKRYGNSGIENSPDATAILVGTKVRAGTKKAREWGMEFKAVSAKTGMNVIELFDRLFQEAA</sequence>
<dbReference type="Pfam" id="PF00071">
    <property type="entry name" value="Ras"/>
    <property type="match status" value="1"/>
</dbReference>
<dbReference type="CDD" id="cd00154">
    <property type="entry name" value="Rab"/>
    <property type="match status" value="1"/>
</dbReference>
<name>A0A4P9WDZ2_9FUNG</name>
<dbReference type="GO" id="GO:0005525">
    <property type="term" value="F:GTP binding"/>
    <property type="evidence" value="ECO:0007669"/>
    <property type="project" value="UniProtKB-KW"/>
</dbReference>
<keyword evidence="2" id="KW-0342">GTP-binding</keyword>
<evidence type="ECO:0000313" key="3">
    <source>
        <dbReference type="EMBL" id="RKO90929.1"/>
    </source>
</evidence>